<evidence type="ECO:0000313" key="1">
    <source>
        <dbReference type="EMBL" id="KAJ7678823.1"/>
    </source>
</evidence>
<dbReference type="AlphaFoldDB" id="A0AAD7D511"/>
<accession>A0AAD7D511</accession>
<organism evidence="1 2">
    <name type="scientific">Mycena rosella</name>
    <name type="common">Pink bonnet</name>
    <name type="synonym">Agaricus rosellus</name>
    <dbReference type="NCBI Taxonomy" id="1033263"/>
    <lineage>
        <taxon>Eukaryota</taxon>
        <taxon>Fungi</taxon>
        <taxon>Dikarya</taxon>
        <taxon>Basidiomycota</taxon>
        <taxon>Agaricomycotina</taxon>
        <taxon>Agaricomycetes</taxon>
        <taxon>Agaricomycetidae</taxon>
        <taxon>Agaricales</taxon>
        <taxon>Marasmiineae</taxon>
        <taxon>Mycenaceae</taxon>
        <taxon>Mycena</taxon>
    </lineage>
</organism>
<protein>
    <submittedName>
        <fullName evidence="1">Uncharacterized protein</fullName>
    </submittedName>
</protein>
<dbReference type="EMBL" id="JARKIE010000131">
    <property type="protein sequence ID" value="KAJ7678823.1"/>
    <property type="molecule type" value="Genomic_DNA"/>
</dbReference>
<dbReference type="Proteomes" id="UP001221757">
    <property type="component" value="Unassembled WGS sequence"/>
</dbReference>
<feature type="non-terminal residue" evidence="1">
    <location>
        <position position="66"/>
    </location>
</feature>
<keyword evidence="2" id="KW-1185">Reference proteome</keyword>
<reference evidence="1" key="1">
    <citation type="submission" date="2023-03" db="EMBL/GenBank/DDBJ databases">
        <title>Massive genome expansion in bonnet fungi (Mycena s.s.) driven by repeated elements and novel gene families across ecological guilds.</title>
        <authorList>
            <consortium name="Lawrence Berkeley National Laboratory"/>
            <person name="Harder C.B."/>
            <person name="Miyauchi S."/>
            <person name="Viragh M."/>
            <person name="Kuo A."/>
            <person name="Thoen E."/>
            <person name="Andreopoulos B."/>
            <person name="Lu D."/>
            <person name="Skrede I."/>
            <person name="Drula E."/>
            <person name="Henrissat B."/>
            <person name="Morin E."/>
            <person name="Kohler A."/>
            <person name="Barry K."/>
            <person name="LaButti K."/>
            <person name="Morin E."/>
            <person name="Salamov A."/>
            <person name="Lipzen A."/>
            <person name="Mereny Z."/>
            <person name="Hegedus B."/>
            <person name="Baldrian P."/>
            <person name="Stursova M."/>
            <person name="Weitz H."/>
            <person name="Taylor A."/>
            <person name="Grigoriev I.V."/>
            <person name="Nagy L.G."/>
            <person name="Martin F."/>
            <person name="Kauserud H."/>
        </authorList>
    </citation>
    <scope>NUCLEOTIDE SEQUENCE</scope>
    <source>
        <strain evidence="1">CBHHK067</strain>
    </source>
</reference>
<gene>
    <name evidence="1" type="ORF">B0H17DRAFT_1077998</name>
</gene>
<name>A0AAD7D511_MYCRO</name>
<proteinExistence type="predicted"/>
<comment type="caution">
    <text evidence="1">The sequence shown here is derived from an EMBL/GenBank/DDBJ whole genome shotgun (WGS) entry which is preliminary data.</text>
</comment>
<evidence type="ECO:0000313" key="2">
    <source>
        <dbReference type="Proteomes" id="UP001221757"/>
    </source>
</evidence>
<sequence>MSVQALQIFKKKMGISRAPCWASEEERHCRKLSDDISRVGQGLRALAHFYFPVIEYQSLPDPICGS</sequence>